<dbReference type="AlphaFoldDB" id="A0A9D7SU30"/>
<dbReference type="InterPro" id="IPR045916">
    <property type="entry name" value="DUF5777"/>
</dbReference>
<accession>A0A9D7SU30</accession>
<protein>
    <recommendedName>
        <fullName evidence="1">DUF5777 domain-containing protein</fullName>
    </recommendedName>
</protein>
<gene>
    <name evidence="2" type="ORF">IPP15_07760</name>
</gene>
<proteinExistence type="predicted"/>
<sequence>MKRFKIDHEHFSSNITFCLIFLAAFFSCFVNIQAQDEVMPEKDSRPVKNTFESIWLLDNQTVLVPIKGTFEMDFQHRFGTWEKGYDDFFGIFAPSNMRIGFDYVPVDRLLVGFGFTKLDQLWDVYGKYALLRQGRTAGSPISLTYYVNAAMDTREKENTYFTQNADRWSFYHQLMIGRKITDDLSLQVSGNLSWFNTKAPVVNSEGVVIGRDQNKHFSASALARYKFSNTMGLIVEYDQPITDQKYFDPEPNLSIGLELVTSSHAFQVFVGNFQSLIPQYNQSFNANSFSDNQILIGFNITRLWNF</sequence>
<comment type="caution">
    <text evidence="2">The sequence shown here is derived from an EMBL/GenBank/DDBJ whole genome shotgun (WGS) entry which is preliminary data.</text>
</comment>
<name>A0A9D7SU30_9BACT</name>
<dbReference type="Proteomes" id="UP000808337">
    <property type="component" value="Unassembled WGS sequence"/>
</dbReference>
<dbReference type="EMBL" id="JADKGY010000006">
    <property type="protein sequence ID" value="MBK9982306.1"/>
    <property type="molecule type" value="Genomic_DNA"/>
</dbReference>
<evidence type="ECO:0000313" key="3">
    <source>
        <dbReference type="Proteomes" id="UP000808337"/>
    </source>
</evidence>
<organism evidence="2 3">
    <name type="scientific">Candidatus Opimibacter skivensis</name>
    <dbReference type="NCBI Taxonomy" id="2982028"/>
    <lineage>
        <taxon>Bacteria</taxon>
        <taxon>Pseudomonadati</taxon>
        <taxon>Bacteroidota</taxon>
        <taxon>Saprospiria</taxon>
        <taxon>Saprospirales</taxon>
        <taxon>Saprospiraceae</taxon>
        <taxon>Candidatus Opimibacter</taxon>
    </lineage>
</organism>
<reference evidence="2 3" key="1">
    <citation type="submission" date="2020-10" db="EMBL/GenBank/DDBJ databases">
        <title>Connecting structure to function with the recovery of over 1000 high-quality activated sludge metagenome-assembled genomes encoding full-length rRNA genes using long-read sequencing.</title>
        <authorList>
            <person name="Singleton C.M."/>
            <person name="Petriglieri F."/>
            <person name="Kristensen J.M."/>
            <person name="Kirkegaard R.H."/>
            <person name="Michaelsen T.Y."/>
            <person name="Andersen M.H."/>
            <person name="Karst S.M."/>
            <person name="Dueholm M.S."/>
            <person name="Nielsen P.H."/>
            <person name="Albertsen M."/>
        </authorList>
    </citation>
    <scope>NUCLEOTIDE SEQUENCE [LARGE SCALE GENOMIC DNA]</scope>
    <source>
        <strain evidence="2">Ribe_18-Q3-R11-54_MAXAC.273</strain>
    </source>
</reference>
<evidence type="ECO:0000259" key="1">
    <source>
        <dbReference type="Pfam" id="PF19089"/>
    </source>
</evidence>
<evidence type="ECO:0000313" key="2">
    <source>
        <dbReference type="EMBL" id="MBK9982306.1"/>
    </source>
</evidence>
<dbReference type="Pfam" id="PF19089">
    <property type="entry name" value="DUF5777"/>
    <property type="match status" value="1"/>
</dbReference>
<dbReference type="PROSITE" id="PS51257">
    <property type="entry name" value="PROKAR_LIPOPROTEIN"/>
    <property type="match status" value="1"/>
</dbReference>
<feature type="domain" description="DUF5777" evidence="1">
    <location>
        <begin position="51"/>
        <end position="304"/>
    </location>
</feature>